<dbReference type="SUPFAM" id="SSF55031">
    <property type="entry name" value="Bacterial exopeptidase dimerisation domain"/>
    <property type="match status" value="1"/>
</dbReference>
<dbReference type="PANTHER" id="PTHR11014:SF63">
    <property type="entry name" value="METALLOPEPTIDASE, PUTATIVE (AFU_ORTHOLOGUE AFUA_6G09600)-RELATED"/>
    <property type="match status" value="1"/>
</dbReference>
<proteinExistence type="predicted"/>
<dbReference type="EMBL" id="JACOFV010000008">
    <property type="protein sequence ID" value="MBC3862475.1"/>
    <property type="molecule type" value="Genomic_DNA"/>
</dbReference>
<comment type="caution">
    <text evidence="4">The sequence shown here is derived from an EMBL/GenBank/DDBJ whole genome shotgun (WGS) entry which is preliminary data.</text>
</comment>
<evidence type="ECO:0000256" key="2">
    <source>
        <dbReference type="PIRSR" id="PIRSR005962-1"/>
    </source>
</evidence>
<evidence type="ECO:0000313" key="5">
    <source>
        <dbReference type="Proteomes" id="UP000634011"/>
    </source>
</evidence>
<evidence type="ECO:0000313" key="4">
    <source>
        <dbReference type="EMBL" id="MBC3862475.1"/>
    </source>
</evidence>
<evidence type="ECO:0000259" key="3">
    <source>
        <dbReference type="Pfam" id="PF07687"/>
    </source>
</evidence>
<keyword evidence="5" id="KW-1185">Reference proteome</keyword>
<dbReference type="InterPro" id="IPR036264">
    <property type="entry name" value="Bact_exopeptidase_dim_dom"/>
</dbReference>
<keyword evidence="2" id="KW-0479">Metal-binding</keyword>
<dbReference type="Pfam" id="PF07687">
    <property type="entry name" value="M20_dimer"/>
    <property type="match status" value="1"/>
</dbReference>
<dbReference type="InterPro" id="IPR002933">
    <property type="entry name" value="Peptidase_M20"/>
</dbReference>
<feature type="binding site" evidence="2">
    <location>
        <position position="101"/>
    </location>
    <ligand>
        <name>Mn(2+)</name>
        <dbReference type="ChEBI" id="CHEBI:29035"/>
        <label>2</label>
    </ligand>
</feature>
<dbReference type="RefSeq" id="WP_186912398.1">
    <property type="nucleotide sequence ID" value="NZ_JACOFV010000008.1"/>
</dbReference>
<feature type="binding site" evidence="2">
    <location>
        <position position="136"/>
    </location>
    <ligand>
        <name>Mn(2+)</name>
        <dbReference type="ChEBI" id="CHEBI:29035"/>
        <label>2</label>
    </ligand>
</feature>
<keyword evidence="1" id="KW-0378">Hydrolase</keyword>
<dbReference type="CDD" id="cd05666">
    <property type="entry name" value="M20_Acy1-like"/>
    <property type="match status" value="1"/>
</dbReference>
<organism evidence="4 5">
    <name type="scientific">Undibacterium jejuense</name>
    <dbReference type="NCBI Taxonomy" id="1344949"/>
    <lineage>
        <taxon>Bacteria</taxon>
        <taxon>Pseudomonadati</taxon>
        <taxon>Pseudomonadota</taxon>
        <taxon>Betaproteobacteria</taxon>
        <taxon>Burkholderiales</taxon>
        <taxon>Oxalobacteraceae</taxon>
        <taxon>Undibacterium</taxon>
    </lineage>
</organism>
<dbReference type="Pfam" id="PF01546">
    <property type="entry name" value="Peptidase_M20"/>
    <property type="match status" value="1"/>
</dbReference>
<dbReference type="Gene3D" id="3.40.630.10">
    <property type="entry name" value="Zn peptidases"/>
    <property type="match status" value="1"/>
</dbReference>
<dbReference type="PIRSF" id="PIRSF005962">
    <property type="entry name" value="Pept_M20D_amidohydro"/>
    <property type="match status" value="1"/>
</dbReference>
<dbReference type="GO" id="GO:0046872">
    <property type="term" value="F:metal ion binding"/>
    <property type="evidence" value="ECO:0007669"/>
    <property type="project" value="UniProtKB-KW"/>
</dbReference>
<dbReference type="SUPFAM" id="SSF53187">
    <property type="entry name" value="Zn-dependent exopeptidases"/>
    <property type="match status" value="1"/>
</dbReference>
<dbReference type="NCBIfam" id="TIGR01891">
    <property type="entry name" value="amidohydrolases"/>
    <property type="match status" value="1"/>
</dbReference>
<dbReference type="AlphaFoldDB" id="A0A923HHY2"/>
<sequence>MKLIDPIVEFQHEIQQIRRDIHAHPELCYEEHRTSEIVANKLQEWGIPIARGLGGTGIVGIITNGSSERAIGLRADMDALPMQEINTFAHTSKHAGKMHACGHDGHTAMLLGAAHYLSKYKPFDGTVYVIFQPAEEGGGGARAMIDDGLFEKYPMEAVFGMHNWPGAAVGTFGVTPGPMMASSNEFYVTVKGKGAHAAQPHKGIDPIIAAIQIAQSWQSIVSRNASPLESAVLSVTQIHSGSATNVIPDEAQLVGTVRTFSTSMLDMIEQRMRTIAQHTAAAFDAEVDFEFKRNYPPLVNHAKETAFATEVMRAVVGVENVDAQVEPTMGAEDFAFMLQEKPGCYVFIGNGDGEHRDIGHGLGPCNLHNPSYDFNDDLLPIGATYWVRLAETYLKKPAVAAI</sequence>
<reference evidence="4" key="1">
    <citation type="submission" date="2020-08" db="EMBL/GenBank/DDBJ databases">
        <title>Novel species isolated from subtropical streams in China.</title>
        <authorList>
            <person name="Lu H."/>
        </authorList>
    </citation>
    <scope>NUCLEOTIDE SEQUENCE</scope>
    <source>
        <strain evidence="4">KACC 12607</strain>
    </source>
</reference>
<dbReference type="Gene3D" id="3.30.70.360">
    <property type="match status" value="1"/>
</dbReference>
<dbReference type="InterPro" id="IPR011650">
    <property type="entry name" value="Peptidase_M20_dimer"/>
</dbReference>
<keyword evidence="2" id="KW-0464">Manganese</keyword>
<dbReference type="Proteomes" id="UP000634011">
    <property type="component" value="Unassembled WGS sequence"/>
</dbReference>
<name>A0A923HHY2_9BURK</name>
<dbReference type="InterPro" id="IPR017439">
    <property type="entry name" value="Amidohydrolase"/>
</dbReference>
<dbReference type="FunFam" id="3.30.70.360:FF:000001">
    <property type="entry name" value="N-acetyldiaminopimelate deacetylase"/>
    <property type="match status" value="1"/>
</dbReference>
<feature type="domain" description="Peptidase M20 dimerisation" evidence="3">
    <location>
        <begin position="185"/>
        <end position="281"/>
    </location>
</feature>
<gene>
    <name evidence="4" type="ORF">H8K32_10225</name>
</gene>
<accession>A0A923HHY2</accession>
<protein>
    <submittedName>
        <fullName evidence="4">Amidohydrolase</fullName>
    </submittedName>
</protein>
<comment type="cofactor">
    <cofactor evidence="2">
        <name>Mn(2+)</name>
        <dbReference type="ChEBI" id="CHEBI:29035"/>
    </cofactor>
    <text evidence="2">The Mn(2+) ion enhances activity.</text>
</comment>
<dbReference type="GO" id="GO:0050118">
    <property type="term" value="F:N-acetyldiaminopimelate deacetylase activity"/>
    <property type="evidence" value="ECO:0007669"/>
    <property type="project" value="UniProtKB-ARBA"/>
</dbReference>
<dbReference type="GO" id="GO:0019877">
    <property type="term" value="P:diaminopimelate biosynthetic process"/>
    <property type="evidence" value="ECO:0007669"/>
    <property type="project" value="UniProtKB-ARBA"/>
</dbReference>
<dbReference type="PANTHER" id="PTHR11014">
    <property type="entry name" value="PEPTIDASE M20 FAMILY MEMBER"/>
    <property type="match status" value="1"/>
</dbReference>
<evidence type="ECO:0000256" key="1">
    <source>
        <dbReference type="ARBA" id="ARBA00022801"/>
    </source>
</evidence>
<feature type="binding site" evidence="2">
    <location>
        <position position="162"/>
    </location>
    <ligand>
        <name>Mn(2+)</name>
        <dbReference type="ChEBI" id="CHEBI:29035"/>
        <label>2</label>
    </ligand>
</feature>
<feature type="binding site" evidence="2">
    <location>
        <position position="103"/>
    </location>
    <ligand>
        <name>Mn(2+)</name>
        <dbReference type="ChEBI" id="CHEBI:29035"/>
        <label>2</label>
    </ligand>
</feature>
<feature type="binding site" evidence="2">
    <location>
        <position position="368"/>
    </location>
    <ligand>
        <name>Mn(2+)</name>
        <dbReference type="ChEBI" id="CHEBI:29035"/>
        <label>2</label>
    </ligand>
</feature>